<evidence type="ECO:0000256" key="1">
    <source>
        <dbReference type="SAM" id="MobiDB-lite"/>
    </source>
</evidence>
<dbReference type="Proteomes" id="UP000199158">
    <property type="component" value="Unassembled WGS sequence"/>
</dbReference>
<dbReference type="CDD" id="cd00063">
    <property type="entry name" value="FN3"/>
    <property type="match status" value="1"/>
</dbReference>
<sequence length="1196" mass="129147">MKKVLSIFLALLTIFTMLPTTVFAEANVTANGNPTPVLDTAIADVSPDTAFLHGYKGEEFPYPKPQDSRYDISVSWNKGSDTVIKEMSYTGTIYIRAKEGYVFTADTTFKGATVPLADFTSDMKSFRVDTTLNVSNPTVVTHLTIDMSFMTVDLGDQFPGPYVGEGAEYLASVEWDKYGHSYVMNSGYTGKLTVVAKSGYIFNTLTSINGGPGIEPSRLSADRRSFVLQAGLNVIQQIPIYNINFTPPPTPVAGNKPGKYNIPQGSPYTVSTSWSPEVADTFLGGVTYYSTATFQAIPPHEFVKSALVDISPDKQTATTSSKKYTIPFSDKPIRGNPEGDTITFNLVEGYADLDLLTYTITNSESRPITDFKIMLLGSYKDYYELISNADQLLNGYETNQIQIKLKSGIPPNQLLKAIRLTGTLEGMPFTYDITKLIVNITKQTKSKLAVSMTDTDIVTTTDPVAGITFTKTVTEGYTDTLFGTLRVNNPTDSTVTNYKIKTDSSVLGFANTLDTTPGTLTPKETVGYSMNILPNLSAGVYTIKANTQADNCIAEPITLKLVVNAASTPTDAITFKEPPAPVKNAIAQDAICITPGFAVATNWIPKLINNTFAPNTLYSAEYVFSRTSGMPIGNTIKVNDSADNLFFSLDTLRVTKTVIYPKTDGDPVSTVPTVDLLPGNTLTSSTISAKLKLNNFDLATVREVGYEYKTASASEWIKVTANSISNSETLIEGLSSDTTYNIKAYASLNGGTKIYSTVHNVRTAMFARISATVVQPNTSGNQPMQGVLVYAKRVGSQQIYVSAPTDKLGHVIFDPIPAGIYTLYANDENASNKVQVTLTHDTVTPGDVTLTLTGKLTDVTTALPIQINSDISNVFSPQDMNIIGLGNIIKYTLELSDGSANIVDATKIRSALTTQTLGQVLDISLFKEILGNNAAAKKAIPLAESLIRIVIDIPNSDVGHSNYQVARVHNDIVTMLSDEDNDPNTITFQTDKFSTYAITYTKSSKPGPSDGSSNSSQSSEDDFWQSVEDAIKKAANGDTINVNAHTDDKLDVDVMKALQDKGVTLVISWDGGNTITIPAGQALKPEAGRIYYPLSLLEKLNKDAKTQIVSGINPETGGDGNVWDLEAPATVESQKAPNAPITITPPTSGFEKDAFAGTPENAAASRNSVFMFAWIVAMLAAITGFLAFLRKKKNEQ</sequence>
<dbReference type="OrthoDB" id="1814867at2"/>
<evidence type="ECO:0000313" key="5">
    <source>
        <dbReference type="Proteomes" id="UP000199158"/>
    </source>
</evidence>
<feature type="chain" id="PRO_5011553956" description="Fibronectin type-III domain-containing protein" evidence="3">
    <location>
        <begin position="25"/>
        <end position="1196"/>
    </location>
</feature>
<dbReference type="InterPro" id="IPR003961">
    <property type="entry name" value="FN3_dom"/>
</dbReference>
<dbReference type="STRING" id="474960.SAMN05216180_1617"/>
<keyword evidence="2" id="KW-0472">Membrane</keyword>
<evidence type="ECO:0000313" key="4">
    <source>
        <dbReference type="EMBL" id="SEM75793.1"/>
    </source>
</evidence>
<feature type="compositionally biased region" description="Low complexity" evidence="1">
    <location>
        <begin position="1002"/>
        <end position="1018"/>
    </location>
</feature>
<evidence type="ECO:0008006" key="6">
    <source>
        <dbReference type="Google" id="ProtNLM"/>
    </source>
</evidence>
<evidence type="ECO:0000256" key="3">
    <source>
        <dbReference type="SAM" id="SignalP"/>
    </source>
</evidence>
<accession>A0A1H8AZ48</accession>
<gene>
    <name evidence="4" type="ORF">SAMN05216180_1617</name>
</gene>
<feature type="signal peptide" evidence="3">
    <location>
        <begin position="1"/>
        <end position="24"/>
    </location>
</feature>
<feature type="region of interest" description="Disordered" evidence="1">
    <location>
        <begin position="1002"/>
        <end position="1023"/>
    </location>
</feature>
<keyword evidence="5" id="KW-1185">Reference proteome</keyword>
<dbReference type="AlphaFoldDB" id="A0A1H8AZ48"/>
<keyword evidence="2" id="KW-1133">Transmembrane helix</keyword>
<dbReference type="RefSeq" id="WP_092753399.1">
    <property type="nucleotide sequence ID" value="NZ_FOCG01000001.1"/>
</dbReference>
<dbReference type="EMBL" id="FOCG01000001">
    <property type="protein sequence ID" value="SEM75793.1"/>
    <property type="molecule type" value="Genomic_DNA"/>
</dbReference>
<organism evidence="4 5">
    <name type="scientific">Hydrogenoanaerobacterium saccharovorans</name>
    <dbReference type="NCBI Taxonomy" id="474960"/>
    <lineage>
        <taxon>Bacteria</taxon>
        <taxon>Bacillati</taxon>
        <taxon>Bacillota</taxon>
        <taxon>Clostridia</taxon>
        <taxon>Eubacteriales</taxon>
        <taxon>Oscillospiraceae</taxon>
        <taxon>Hydrogenoanaerobacterium</taxon>
    </lineage>
</organism>
<evidence type="ECO:0000256" key="2">
    <source>
        <dbReference type="SAM" id="Phobius"/>
    </source>
</evidence>
<feature type="transmembrane region" description="Helical" evidence="2">
    <location>
        <begin position="1169"/>
        <end position="1189"/>
    </location>
</feature>
<name>A0A1H8AZ48_9FIRM</name>
<dbReference type="SUPFAM" id="SSF49265">
    <property type="entry name" value="Fibronectin type III"/>
    <property type="match status" value="1"/>
</dbReference>
<proteinExistence type="predicted"/>
<keyword evidence="2" id="KW-0812">Transmembrane</keyword>
<dbReference type="InterPro" id="IPR036116">
    <property type="entry name" value="FN3_sf"/>
</dbReference>
<reference evidence="4 5" key="1">
    <citation type="submission" date="2016-10" db="EMBL/GenBank/DDBJ databases">
        <authorList>
            <person name="de Groot N.N."/>
        </authorList>
    </citation>
    <scope>NUCLEOTIDE SEQUENCE [LARGE SCALE GENOMIC DNA]</scope>
    <source>
        <strain evidence="4 5">CGMCC 1.5070</strain>
    </source>
</reference>
<protein>
    <recommendedName>
        <fullName evidence="6">Fibronectin type-III domain-containing protein</fullName>
    </recommendedName>
</protein>
<keyword evidence="3" id="KW-0732">Signal</keyword>